<proteinExistence type="predicted"/>
<dbReference type="EMBL" id="BARU01009773">
    <property type="protein sequence ID" value="GAH41404.1"/>
    <property type="molecule type" value="Genomic_DNA"/>
</dbReference>
<reference evidence="1" key="1">
    <citation type="journal article" date="2014" name="Front. Microbiol.">
        <title>High frequency of phylogenetically diverse reductive dehalogenase-homologous genes in deep subseafloor sedimentary metagenomes.</title>
        <authorList>
            <person name="Kawai M."/>
            <person name="Futagami T."/>
            <person name="Toyoda A."/>
            <person name="Takaki Y."/>
            <person name="Nishi S."/>
            <person name="Hori S."/>
            <person name="Arai W."/>
            <person name="Tsubouchi T."/>
            <person name="Morono Y."/>
            <person name="Uchiyama I."/>
            <person name="Ito T."/>
            <person name="Fujiyama A."/>
            <person name="Inagaki F."/>
            <person name="Takami H."/>
        </authorList>
    </citation>
    <scope>NUCLEOTIDE SEQUENCE</scope>
    <source>
        <strain evidence="1">Expedition CK06-06</strain>
    </source>
</reference>
<feature type="non-terminal residue" evidence="1">
    <location>
        <position position="1"/>
    </location>
</feature>
<sequence length="86" mass="10225">TIQTKEKREMKKEEIRIGMEVIVPYDTTFPRFGTVTGILGDFCKVRVMQYQKGVKNWVGKISDVKKYQRPKEEDVKKYLKRGQYFS</sequence>
<evidence type="ECO:0000313" key="1">
    <source>
        <dbReference type="EMBL" id="GAH41404.1"/>
    </source>
</evidence>
<dbReference type="AlphaFoldDB" id="X1GIG2"/>
<name>X1GIG2_9ZZZZ</name>
<comment type="caution">
    <text evidence="1">The sequence shown here is derived from an EMBL/GenBank/DDBJ whole genome shotgun (WGS) entry which is preliminary data.</text>
</comment>
<accession>X1GIG2</accession>
<protein>
    <submittedName>
        <fullName evidence="1">Uncharacterized protein</fullName>
    </submittedName>
</protein>
<gene>
    <name evidence="1" type="ORF">S03H2_18801</name>
</gene>
<organism evidence="1">
    <name type="scientific">marine sediment metagenome</name>
    <dbReference type="NCBI Taxonomy" id="412755"/>
    <lineage>
        <taxon>unclassified sequences</taxon>
        <taxon>metagenomes</taxon>
        <taxon>ecological metagenomes</taxon>
    </lineage>
</organism>